<accession>A0A6A5Q8S2</accession>
<dbReference type="EMBL" id="ML979146">
    <property type="protein sequence ID" value="KAF1911178.1"/>
    <property type="molecule type" value="Genomic_DNA"/>
</dbReference>
<proteinExistence type="predicted"/>
<keyword evidence="3" id="KW-1185">Reference proteome</keyword>
<dbReference type="AlphaFoldDB" id="A0A6A5Q8S2"/>
<organism evidence="2 3">
    <name type="scientific">Ampelomyces quisqualis</name>
    <name type="common">Powdery mildew agent</name>
    <dbReference type="NCBI Taxonomy" id="50730"/>
    <lineage>
        <taxon>Eukaryota</taxon>
        <taxon>Fungi</taxon>
        <taxon>Dikarya</taxon>
        <taxon>Ascomycota</taxon>
        <taxon>Pezizomycotina</taxon>
        <taxon>Dothideomycetes</taxon>
        <taxon>Pleosporomycetidae</taxon>
        <taxon>Pleosporales</taxon>
        <taxon>Pleosporineae</taxon>
        <taxon>Phaeosphaeriaceae</taxon>
        <taxon>Ampelomyces</taxon>
    </lineage>
</organism>
<name>A0A6A5Q8S2_AMPQU</name>
<protein>
    <submittedName>
        <fullName evidence="2">Uncharacterized protein</fullName>
    </submittedName>
</protein>
<evidence type="ECO:0000313" key="3">
    <source>
        <dbReference type="Proteomes" id="UP000800096"/>
    </source>
</evidence>
<keyword evidence="1" id="KW-1133">Transmembrane helix</keyword>
<feature type="transmembrane region" description="Helical" evidence="1">
    <location>
        <begin position="37"/>
        <end position="62"/>
    </location>
</feature>
<keyword evidence="1" id="KW-0472">Membrane</keyword>
<keyword evidence="1" id="KW-0812">Transmembrane</keyword>
<reference evidence="2" key="1">
    <citation type="journal article" date="2020" name="Stud. Mycol.">
        <title>101 Dothideomycetes genomes: a test case for predicting lifestyles and emergence of pathogens.</title>
        <authorList>
            <person name="Haridas S."/>
            <person name="Albert R."/>
            <person name="Binder M."/>
            <person name="Bloem J."/>
            <person name="Labutti K."/>
            <person name="Salamov A."/>
            <person name="Andreopoulos B."/>
            <person name="Baker S."/>
            <person name="Barry K."/>
            <person name="Bills G."/>
            <person name="Bluhm B."/>
            <person name="Cannon C."/>
            <person name="Castanera R."/>
            <person name="Culley D."/>
            <person name="Daum C."/>
            <person name="Ezra D."/>
            <person name="Gonzalez J."/>
            <person name="Henrissat B."/>
            <person name="Kuo A."/>
            <person name="Liang C."/>
            <person name="Lipzen A."/>
            <person name="Lutzoni F."/>
            <person name="Magnuson J."/>
            <person name="Mondo S."/>
            <person name="Nolan M."/>
            <person name="Ohm R."/>
            <person name="Pangilinan J."/>
            <person name="Park H.-J."/>
            <person name="Ramirez L."/>
            <person name="Alfaro M."/>
            <person name="Sun H."/>
            <person name="Tritt A."/>
            <person name="Yoshinaga Y."/>
            <person name="Zwiers L.-H."/>
            <person name="Turgeon B."/>
            <person name="Goodwin S."/>
            <person name="Spatafora J."/>
            <person name="Crous P."/>
            <person name="Grigoriev I."/>
        </authorList>
    </citation>
    <scope>NUCLEOTIDE SEQUENCE</scope>
    <source>
        <strain evidence="2">HMLAC05119</strain>
    </source>
</reference>
<dbReference type="Proteomes" id="UP000800096">
    <property type="component" value="Unassembled WGS sequence"/>
</dbReference>
<evidence type="ECO:0000313" key="2">
    <source>
        <dbReference type="EMBL" id="KAF1911178.1"/>
    </source>
</evidence>
<gene>
    <name evidence="2" type="ORF">BDU57DRAFT_524941</name>
</gene>
<evidence type="ECO:0000256" key="1">
    <source>
        <dbReference type="SAM" id="Phobius"/>
    </source>
</evidence>
<sequence>MGTLSHDGLCVHPGFQLESDLVLRGRVWNSSHSVLQFYSALFQGVVLFLYPACRTIAVCGWLKFGQHQRRLFPQRSHGVNS</sequence>